<keyword evidence="2" id="KW-1185">Reference proteome</keyword>
<dbReference type="Proteomes" id="UP000009168">
    <property type="component" value="Unassembled WGS sequence"/>
</dbReference>
<name>Q22KJ3_TETTS</name>
<dbReference type="KEGG" id="tet:TTHERM_00312880"/>
<dbReference type="eggNOG" id="KOG2331">
    <property type="taxonomic scope" value="Eukaryota"/>
</dbReference>
<dbReference type="OrthoDB" id="289713at2759"/>
<dbReference type="GO" id="GO:0016787">
    <property type="term" value="F:hydrolase activity"/>
    <property type="evidence" value="ECO:0007669"/>
    <property type="project" value="UniProtKB-KW"/>
</dbReference>
<keyword evidence="1" id="KW-0378">Hydrolase</keyword>
<gene>
    <name evidence="1" type="ORF">TTHERM_00312880</name>
</gene>
<dbReference type="STRING" id="312017.Q22KJ3"/>
<proteinExistence type="predicted"/>
<accession>Q22KJ3</accession>
<evidence type="ECO:0000313" key="1">
    <source>
        <dbReference type="EMBL" id="EAR85806.3"/>
    </source>
</evidence>
<reference evidence="2" key="1">
    <citation type="journal article" date="2006" name="PLoS Biol.">
        <title>Macronuclear genome sequence of the ciliate Tetrahymena thermophila, a model eukaryote.</title>
        <authorList>
            <person name="Eisen J.A."/>
            <person name="Coyne R.S."/>
            <person name="Wu M."/>
            <person name="Wu D."/>
            <person name="Thiagarajan M."/>
            <person name="Wortman J.R."/>
            <person name="Badger J.H."/>
            <person name="Ren Q."/>
            <person name="Amedeo P."/>
            <person name="Jones K.M."/>
            <person name="Tallon L.J."/>
            <person name="Delcher A.L."/>
            <person name="Salzberg S.L."/>
            <person name="Silva J.C."/>
            <person name="Haas B.J."/>
            <person name="Majoros W.H."/>
            <person name="Farzad M."/>
            <person name="Carlton J.M."/>
            <person name="Smith R.K. Jr."/>
            <person name="Garg J."/>
            <person name="Pearlman R.E."/>
            <person name="Karrer K.M."/>
            <person name="Sun L."/>
            <person name="Manning G."/>
            <person name="Elde N.C."/>
            <person name="Turkewitz A.P."/>
            <person name="Asai D.J."/>
            <person name="Wilkes D.E."/>
            <person name="Wang Y."/>
            <person name="Cai H."/>
            <person name="Collins K."/>
            <person name="Stewart B.A."/>
            <person name="Lee S.R."/>
            <person name="Wilamowska K."/>
            <person name="Weinberg Z."/>
            <person name="Ruzzo W.L."/>
            <person name="Wloga D."/>
            <person name="Gaertig J."/>
            <person name="Frankel J."/>
            <person name="Tsao C.-C."/>
            <person name="Gorovsky M.A."/>
            <person name="Keeling P.J."/>
            <person name="Waller R.F."/>
            <person name="Patron N.J."/>
            <person name="Cherry J.M."/>
            <person name="Stover N.A."/>
            <person name="Krieger C.J."/>
            <person name="del Toro C."/>
            <person name="Ryder H.F."/>
            <person name="Williamson S.C."/>
            <person name="Barbeau R.A."/>
            <person name="Hamilton E.P."/>
            <person name="Orias E."/>
        </authorList>
    </citation>
    <scope>NUCLEOTIDE SEQUENCE [LARGE SCALE GENOMIC DNA]</scope>
    <source>
        <strain evidence="2">SB210</strain>
    </source>
</reference>
<organism evidence="1 2">
    <name type="scientific">Tetrahymena thermophila (strain SB210)</name>
    <dbReference type="NCBI Taxonomy" id="312017"/>
    <lineage>
        <taxon>Eukaryota</taxon>
        <taxon>Sar</taxon>
        <taxon>Alveolata</taxon>
        <taxon>Ciliophora</taxon>
        <taxon>Intramacronucleata</taxon>
        <taxon>Oligohymenophorea</taxon>
        <taxon>Hymenostomatida</taxon>
        <taxon>Tetrahymenina</taxon>
        <taxon>Tetrahymenidae</taxon>
        <taxon>Tetrahymena</taxon>
    </lineage>
</organism>
<evidence type="ECO:0000313" key="2">
    <source>
        <dbReference type="Proteomes" id="UP000009168"/>
    </source>
</evidence>
<dbReference type="AlphaFoldDB" id="Q22KJ3"/>
<dbReference type="PANTHER" id="PTHR14374:SF0">
    <property type="entry name" value="TRAFFICKING PROTEIN PARTICLE COMPLEX SUBUNIT 11"/>
    <property type="match status" value="1"/>
</dbReference>
<dbReference type="PANTHER" id="PTHR14374">
    <property type="entry name" value="FOIE GRAS"/>
    <property type="match status" value="1"/>
</dbReference>
<dbReference type="RefSeq" id="XP_001033469.3">
    <property type="nucleotide sequence ID" value="XM_001033469.4"/>
</dbReference>
<protein>
    <submittedName>
        <fullName evidence="1">Glycosyl hydrolase family 85 protein</fullName>
    </submittedName>
</protein>
<sequence>MYQQYQGQFFQHVSIIGEQQYAIEFKSRYDDCDQNPKENIQLNIVQRIEESSESGITFNQIRIGGDQGLLKQDWVSKISGKKPSVIVYLLEMVPAQMQALFAKFQETKRILSSKTSNNQQKMMTKVIVILFSKAGVGPEVDIANAQIKQALEIDSKNIFNLPLTQDAIYLNIRKIKKLIVEYANNYYDEKYKKYKKNISKHNDLIANEKNLTLHFKMAIIDEQNLRIDKAKKHYQSAYSECESLMTSYRMHANKTIIPNNQESIDSNYEMIMKLEELRYIADAIKIRQLIILIQEKQHQEAIQLFIIHYKKFKESVDYFDTIFQFEEYKWRTELFKVFITEMQKESLNKSSFIDQNLFNLIIGCVIYGHERFLLFQGFKNIEQNQSSEFQVIKKPPIYFGRQNYIVQASQRVSYNEQKVQITRMVKNERLFQENKEIEMNMLSENLAFLNMCEELFPSMSERQKLIILYRRLYNCALSRDFEQFVMIAEEILPKLSIYKMNEIKIYILETYEGFLNSNNQPEKLLNVSLQLLIQKEETIQEKQERAVGILKQLEKLQKNDDVMIQIEKENFAFKIEIEFLQNRIKAFEKSNAVFKFTNFTPALQIYKKVVINLNDTTQTIEFEMNLDKNINSFEKQIEFVANNLKVKTISIESIVLSSEITSSSGKKLSLNVFVPATILKYKNYSQLLIEKPHEPSVEISFKKKDQIFLNELFNLQICSSYLDGTTDYLVLKNPQLFFYECIVIKDKNQTITVDHSDNEVFQLNGQQKLPLKSQQLIPLNFEIGDQIITKLMLRVNKMQEDTKFLALVKYSIFNKKTNVEEPRQTQKILDIKVKHPFSLNTKWGVSNSQQQNQETKKKNQIQEKNDLVYLPSHQLCNLQIKLTSQMENMIIYSVKVNMNKEINQIRLIRDFNTQKQRLALHESLSLTQYIQTLSHSPKFKYGNIQIQYATQDDLQDNNQLNTYQADLSNIIVESKGIKVEVEYPEVAKLGELFEMVVKITNMYTKPYDLKIILNERESKKFLLSGKIISREQVESQKTIKVFYKLIPVEIGRFRLPGFQIEQKYEETYSIIYDSHSQKHIVILPQLS</sequence>
<dbReference type="EMBL" id="GG662498">
    <property type="protein sequence ID" value="EAR85806.3"/>
    <property type="molecule type" value="Genomic_DNA"/>
</dbReference>
<dbReference type="InParanoid" id="Q22KJ3"/>
<dbReference type="GeneID" id="7825270"/>
<dbReference type="HOGENOM" id="CLU_234494_0_0_1"/>